<accession>A0ABT5XEG1</accession>
<dbReference type="EMBL" id="JARFPL010000013">
    <property type="protein sequence ID" value="MDF0593072.1"/>
    <property type="molecule type" value="Genomic_DNA"/>
</dbReference>
<keyword evidence="2" id="KW-1185">Reference proteome</keyword>
<comment type="caution">
    <text evidence="1">The sequence shown here is derived from an EMBL/GenBank/DDBJ whole genome shotgun (WGS) entry which is preliminary data.</text>
</comment>
<proteinExistence type="predicted"/>
<protein>
    <submittedName>
        <fullName evidence="1">Uncharacterized protein</fullName>
    </submittedName>
</protein>
<reference evidence="1 2" key="1">
    <citation type="submission" date="2023-03" db="EMBL/GenBank/DDBJ databases">
        <title>Whole genome sequencing of Methanotrichaceae archaeon M04Ac.</title>
        <authorList>
            <person name="Khomyakova M.A."/>
            <person name="Merkel A.Y."/>
            <person name="Slobodkin A.I."/>
        </authorList>
    </citation>
    <scope>NUCLEOTIDE SEQUENCE [LARGE SCALE GENOMIC DNA]</scope>
    <source>
        <strain evidence="1 2">M04Ac</strain>
    </source>
</reference>
<dbReference type="Proteomes" id="UP001215956">
    <property type="component" value="Unassembled WGS sequence"/>
</dbReference>
<gene>
    <name evidence="1" type="ORF">P0O24_05685</name>
</gene>
<name>A0ABT5XEG1_9EURY</name>
<dbReference type="RefSeq" id="WP_316968776.1">
    <property type="nucleotide sequence ID" value="NZ_JARFPL010000013.1"/>
</dbReference>
<evidence type="ECO:0000313" key="1">
    <source>
        <dbReference type="EMBL" id="MDF0593072.1"/>
    </source>
</evidence>
<sequence length="71" mass="8296">MLDLEKIERLLQTGDLLDLEDEELSARLETFFQTQEERDRQISETLKNLLAEVDDLLVLSDDLELLDPHGR</sequence>
<evidence type="ECO:0000313" key="2">
    <source>
        <dbReference type="Proteomes" id="UP001215956"/>
    </source>
</evidence>
<organism evidence="1 2">
    <name type="scientific">Candidatus Methanocrinis alkalitolerans</name>
    <dbReference type="NCBI Taxonomy" id="3033395"/>
    <lineage>
        <taxon>Archaea</taxon>
        <taxon>Methanobacteriati</taxon>
        <taxon>Methanobacteriota</taxon>
        <taxon>Stenosarchaea group</taxon>
        <taxon>Methanomicrobia</taxon>
        <taxon>Methanotrichales</taxon>
        <taxon>Methanotrichaceae</taxon>
        <taxon>Methanocrinis</taxon>
    </lineage>
</organism>